<accession>A0AAE1I0L1</accession>
<sequence>MDFPWNLEQRAVLELFEVSKAGTKPMYCRVDGPAASGKSALIQEIAARARAYYGSAESVMVVAPTHTAADAVGGRTMHSALWLPFEPPLDTLEDPLPLGLDAVRLLIIDNANQAHPWVLNGIDTRFRVGCSSSERRRVYSGPRFPRLRRPAAFANDTMLLMLQAHDGDGQWFGGRSTFVFEDGASLDPPPPQSFHPDYWTVAITKSFPTRITLRTTYFNDASFGAAMARLERGVVSPEDRARFEDRCLLNMEPAQRARWADAPRVYAGNVDADMFTDVYSNDHPPPAVGARSYSRASRQGPSNVTLWPGAPVILTTAVPGVAEAGTQGVVSSLADQSVGVQLGAGEDLVTITLTEPLPLAAPQGYTLPRAMGLRFDKVIVVLPERRWGGDRFQYAAVSRAKGWESIAFSDIVPSMED</sequence>
<keyword evidence="2" id="KW-1185">Reference proteome</keyword>
<evidence type="ECO:0000313" key="2">
    <source>
        <dbReference type="Proteomes" id="UP001219518"/>
    </source>
</evidence>
<keyword evidence="1" id="KW-0378">Hydrolase</keyword>
<reference evidence="1" key="1">
    <citation type="submission" date="2021-07" db="EMBL/GenBank/DDBJ databases">
        <authorList>
            <person name="Catto M.A."/>
            <person name="Jacobson A."/>
            <person name="Kennedy G."/>
            <person name="Labadie P."/>
            <person name="Hunt B.G."/>
            <person name="Srinivasan R."/>
        </authorList>
    </citation>
    <scope>NUCLEOTIDE SEQUENCE</scope>
    <source>
        <strain evidence="1">PL_HMW_Pooled</strain>
        <tissue evidence="1">Head</tissue>
    </source>
</reference>
<dbReference type="AlphaFoldDB" id="A0AAE1I0L1"/>
<dbReference type="InterPro" id="IPR027417">
    <property type="entry name" value="P-loop_NTPase"/>
</dbReference>
<dbReference type="Gene3D" id="3.40.50.300">
    <property type="entry name" value="P-loop containing nucleotide triphosphate hydrolases"/>
    <property type="match status" value="1"/>
</dbReference>
<keyword evidence="1" id="KW-0547">Nucleotide-binding</keyword>
<gene>
    <name evidence="1" type="ORF">KUF71_024165</name>
</gene>
<dbReference type="SUPFAM" id="SSF52540">
    <property type="entry name" value="P-loop containing nucleoside triphosphate hydrolases"/>
    <property type="match status" value="2"/>
</dbReference>
<comment type="caution">
    <text evidence="1">The sequence shown here is derived from an EMBL/GenBank/DDBJ whole genome shotgun (WGS) entry which is preliminary data.</text>
</comment>
<keyword evidence="1" id="KW-0067">ATP-binding</keyword>
<evidence type="ECO:0000313" key="1">
    <source>
        <dbReference type="EMBL" id="KAK3930808.1"/>
    </source>
</evidence>
<dbReference type="GO" id="GO:0004386">
    <property type="term" value="F:helicase activity"/>
    <property type="evidence" value="ECO:0007669"/>
    <property type="project" value="UniProtKB-KW"/>
</dbReference>
<proteinExistence type="predicted"/>
<reference evidence="1" key="2">
    <citation type="journal article" date="2023" name="BMC Genomics">
        <title>Pest status, molecular evolution, and epigenetic factors derived from the genome assembly of Frankliniella fusca, a thysanopteran phytovirus vector.</title>
        <authorList>
            <person name="Catto M.A."/>
            <person name="Labadie P.E."/>
            <person name="Jacobson A.L."/>
            <person name="Kennedy G.G."/>
            <person name="Srinivasan R."/>
            <person name="Hunt B.G."/>
        </authorList>
    </citation>
    <scope>NUCLEOTIDE SEQUENCE</scope>
    <source>
        <strain evidence="1">PL_HMW_Pooled</strain>
    </source>
</reference>
<protein>
    <submittedName>
        <fullName evidence="1">ATP-dependent DNA helicase RRM3</fullName>
    </submittedName>
</protein>
<dbReference type="EMBL" id="JAHWGI010001412">
    <property type="protein sequence ID" value="KAK3930808.1"/>
    <property type="molecule type" value="Genomic_DNA"/>
</dbReference>
<dbReference type="Proteomes" id="UP001219518">
    <property type="component" value="Unassembled WGS sequence"/>
</dbReference>
<keyword evidence="1" id="KW-0347">Helicase</keyword>
<organism evidence="1 2">
    <name type="scientific">Frankliniella fusca</name>
    <dbReference type="NCBI Taxonomy" id="407009"/>
    <lineage>
        <taxon>Eukaryota</taxon>
        <taxon>Metazoa</taxon>
        <taxon>Ecdysozoa</taxon>
        <taxon>Arthropoda</taxon>
        <taxon>Hexapoda</taxon>
        <taxon>Insecta</taxon>
        <taxon>Pterygota</taxon>
        <taxon>Neoptera</taxon>
        <taxon>Paraneoptera</taxon>
        <taxon>Thysanoptera</taxon>
        <taxon>Terebrantia</taxon>
        <taxon>Thripoidea</taxon>
        <taxon>Thripidae</taxon>
        <taxon>Frankliniella</taxon>
    </lineage>
</organism>
<name>A0AAE1I0L1_9NEOP</name>